<dbReference type="KEGG" id="vg:80519370"/>
<sequence>MAFIIPTILAQGIYAGIIGTISSVTIGTCSLVKSIYTHKNPDVTKFIKEIDIERRLHLIQAVINTIDKESTAKLATVKLNELEKTQIFEMVNSEVDLMADPIELCLIYLHETIQDIHNDLTAINKKVSYHNTKWFSSWRTLNVKPLLENLKINSNLLTQRFDDLTKISIFLKNK</sequence>
<dbReference type="RefSeq" id="YP_010782606.1">
    <property type="nucleotide sequence ID" value="NC_075039.1"/>
</dbReference>
<organism evidence="1">
    <name type="scientific">Tupanvirus soda lake</name>
    <dbReference type="NCBI Taxonomy" id="2126985"/>
    <lineage>
        <taxon>Viruses</taxon>
        <taxon>Varidnaviria</taxon>
        <taxon>Bamfordvirae</taxon>
        <taxon>Nucleocytoviricota</taxon>
        <taxon>Megaviricetes</taxon>
        <taxon>Imitervirales</taxon>
        <taxon>Mimiviridae</taxon>
        <taxon>Megamimivirinae</taxon>
        <taxon>Tupanvirus</taxon>
        <taxon>Tupanvirus salinum</taxon>
    </lineage>
</organism>
<accession>A0A6N1P288</accession>
<reference evidence="1" key="1">
    <citation type="submission" date="2017-01" db="EMBL/GenBank/DDBJ databases">
        <authorList>
            <person name="Assis F.L."/>
            <person name="Abrahao J.S."/>
            <person name="Silva L."/>
            <person name="Khalil J.B."/>
            <person name="Rodrigues R."/>
            <person name="Silva L.S."/>
            <person name="Arantes T."/>
            <person name="Boratto P."/>
            <person name="Andrade M."/>
            <person name="Kroon E.G."/>
            <person name="Ribeiro B."/>
            <person name="Bergier I."/>
            <person name="Seligmann H."/>
            <person name="Ghigo E."/>
            <person name="Colson P."/>
            <person name="Levasseur A."/>
            <person name="Raoult D."/>
            <person name="Scola B.L."/>
        </authorList>
    </citation>
    <scope>NUCLEOTIDE SEQUENCE</scope>
    <source>
        <strain evidence="1">Soda lake</strain>
    </source>
</reference>
<proteinExistence type="predicted"/>
<reference evidence="1" key="2">
    <citation type="journal article" date="2018" name="Nat. Commun.">
        <title>Tailed giant Tupanvirus possesses the most complete translational apparatus of the known virosphere.</title>
        <authorList>
            <person name="Abrahao J."/>
            <person name="Silva L."/>
            <person name="Silva L.S."/>
            <person name="Khalil J.Y.B."/>
            <person name="Rodrigues R."/>
            <person name="Arantes T."/>
            <person name="Assis F."/>
            <person name="Boratto P."/>
            <person name="Andrade M."/>
            <person name="Kroon E.G."/>
            <person name="Ribeiro B."/>
            <person name="Bergier I."/>
            <person name="Seligmann H."/>
            <person name="Ghigo E."/>
            <person name="Colson P."/>
            <person name="Levasseur A."/>
            <person name="Kroemer G."/>
            <person name="Raoult D."/>
            <person name="La Scola B."/>
        </authorList>
    </citation>
    <scope>NUCLEOTIDE SEQUENCE [LARGE SCALE GENOMIC DNA]</scope>
    <source>
        <strain evidence="1">Soda lake</strain>
    </source>
</reference>
<dbReference type="GeneID" id="80519370"/>
<protein>
    <submittedName>
        <fullName evidence="1">Uncharacterized protein</fullName>
    </submittedName>
</protein>
<name>A0A6N1P288_9VIRU</name>
<dbReference type="EMBL" id="KY523104">
    <property type="protein sequence ID" value="QKU35922.1"/>
    <property type="molecule type" value="Genomic_DNA"/>
</dbReference>
<evidence type="ECO:0000313" key="1">
    <source>
        <dbReference type="EMBL" id="QKU35922.1"/>
    </source>
</evidence>